<dbReference type="EMBL" id="CP035807">
    <property type="protein sequence ID" value="QEN04574.1"/>
    <property type="molecule type" value="Genomic_DNA"/>
</dbReference>
<dbReference type="OrthoDB" id="9803333at2"/>
<dbReference type="GO" id="GO:0034256">
    <property type="term" value="F:chlorophyll(ide) b reductase activity"/>
    <property type="evidence" value="ECO:0007669"/>
    <property type="project" value="TreeGrafter"/>
</dbReference>
<dbReference type="Gene3D" id="3.40.50.720">
    <property type="entry name" value="NAD(P)-binding Rossmann-like Domain"/>
    <property type="match status" value="1"/>
</dbReference>
<dbReference type="Pfam" id="PF00106">
    <property type="entry name" value="adh_short"/>
    <property type="match status" value="1"/>
</dbReference>
<evidence type="ECO:0000313" key="2">
    <source>
        <dbReference type="EMBL" id="QEN04574.1"/>
    </source>
</evidence>
<dbReference type="CDD" id="cd05233">
    <property type="entry name" value="SDR_c"/>
    <property type="match status" value="1"/>
</dbReference>
<dbReference type="InterPro" id="IPR052625">
    <property type="entry name" value="Chl_b_Red"/>
</dbReference>
<dbReference type="PRINTS" id="PR00080">
    <property type="entry name" value="SDRFAMILY"/>
</dbReference>
<dbReference type="SUPFAM" id="SSF51735">
    <property type="entry name" value="NAD(P)-binding Rossmann-fold domains"/>
    <property type="match status" value="1"/>
</dbReference>
<dbReference type="PANTHER" id="PTHR24314:SF21">
    <property type="entry name" value="CHLOROPHYLL(IDE) B REDUCTASE NYC1, CHLOROPLASTIC-RELATED"/>
    <property type="match status" value="1"/>
</dbReference>
<evidence type="ECO:0000256" key="1">
    <source>
        <dbReference type="RuleBase" id="RU000363"/>
    </source>
</evidence>
<dbReference type="PANTHER" id="PTHR24314">
    <property type="entry name" value="NON-SPECIFIC LIPID TRANSFER PROTEIN-RELATED"/>
    <property type="match status" value="1"/>
</dbReference>
<dbReference type="PRINTS" id="PR00081">
    <property type="entry name" value="GDHRDH"/>
</dbReference>
<dbReference type="RefSeq" id="WP_149567817.1">
    <property type="nucleotide sequence ID" value="NZ_CP035807.1"/>
</dbReference>
<dbReference type="InterPro" id="IPR036291">
    <property type="entry name" value="NAD(P)-bd_dom_sf"/>
</dbReference>
<dbReference type="KEGG" id="sper:EW093_07610"/>
<reference evidence="2 3" key="2">
    <citation type="submission" date="2019-09" db="EMBL/GenBank/DDBJ databases">
        <title>Complete Genome Sequence and Methylome Analysis of free living Spirochaetas.</title>
        <authorList>
            <person name="Leshcheva N."/>
            <person name="Mikheeva N."/>
        </authorList>
    </citation>
    <scope>NUCLEOTIDE SEQUENCE [LARGE SCALE GENOMIC DNA]</scope>
    <source>
        <strain evidence="2 3">P</strain>
    </source>
</reference>
<dbReference type="GO" id="GO:0010304">
    <property type="term" value="P:PSII associated light-harvesting complex II catabolic process"/>
    <property type="evidence" value="ECO:0007669"/>
    <property type="project" value="TreeGrafter"/>
</dbReference>
<dbReference type="InterPro" id="IPR002347">
    <property type="entry name" value="SDR_fam"/>
</dbReference>
<protein>
    <submittedName>
        <fullName evidence="2">SDR family NAD(P)-dependent oxidoreductase</fullName>
    </submittedName>
</protein>
<dbReference type="AlphaFoldDB" id="A0A5C1QCY6"/>
<organism evidence="2 3">
    <name type="scientific">Thiospirochaeta perfilievii</name>
    <dbReference type="NCBI Taxonomy" id="252967"/>
    <lineage>
        <taxon>Bacteria</taxon>
        <taxon>Pseudomonadati</taxon>
        <taxon>Spirochaetota</taxon>
        <taxon>Spirochaetia</taxon>
        <taxon>Spirochaetales</taxon>
        <taxon>Spirochaetaceae</taxon>
        <taxon>Thiospirochaeta</taxon>
    </lineage>
</organism>
<accession>A0A5C1QCY6</accession>
<dbReference type="GO" id="GO:0015996">
    <property type="term" value="P:chlorophyll catabolic process"/>
    <property type="evidence" value="ECO:0007669"/>
    <property type="project" value="TreeGrafter"/>
</dbReference>
<gene>
    <name evidence="2" type="ORF">EW093_07610</name>
</gene>
<comment type="similarity">
    <text evidence="1">Belongs to the short-chain dehydrogenases/reductases (SDR) family.</text>
</comment>
<dbReference type="Proteomes" id="UP000323824">
    <property type="component" value="Chromosome"/>
</dbReference>
<keyword evidence="3" id="KW-1185">Reference proteome</keyword>
<reference evidence="2 3" key="1">
    <citation type="submission" date="2019-02" db="EMBL/GenBank/DDBJ databases">
        <authorList>
            <person name="Fomenkov A."/>
            <person name="Dubinina G."/>
            <person name="Grabovich M."/>
            <person name="Vincze T."/>
            <person name="Roberts R.J."/>
        </authorList>
    </citation>
    <scope>NUCLEOTIDE SEQUENCE [LARGE SCALE GENOMIC DNA]</scope>
    <source>
        <strain evidence="2 3">P</strain>
    </source>
</reference>
<sequence length="259" mass="29643">MNVVITGSTRGIGYALAEEFLQFGHNVMINGRDRMKCAEIYRHLHGKYPDNLIHIYACDVTCYNSVDRMYWEANRYFGSVDIWINNAGMTQEMEYFYNLEKSNIDQVVDLNIKGVIYGTMVATKNMLKSGGYIYNMEGYGSNNMMTNYMTIYGTTKRALTYYTKSASKEVKNSGVKIGTLSPGMVITDLLLSGITTEKEERDKTVKLYNILADKPETVAKFLVKKMLQNNKNGASISWLTSRKLFSRFLLNLFKKRELI</sequence>
<proteinExistence type="inferred from homology"/>
<evidence type="ECO:0000313" key="3">
    <source>
        <dbReference type="Proteomes" id="UP000323824"/>
    </source>
</evidence>
<name>A0A5C1QCY6_9SPIO</name>